<evidence type="ECO:0000256" key="6">
    <source>
        <dbReference type="ARBA" id="ARBA00023098"/>
    </source>
</evidence>
<accession>A0AAV5QXJ2</accession>
<evidence type="ECO:0000259" key="10">
    <source>
        <dbReference type="Pfam" id="PF01553"/>
    </source>
</evidence>
<evidence type="ECO:0000313" key="11">
    <source>
        <dbReference type="EMBL" id="GMM38825.1"/>
    </source>
</evidence>
<reference evidence="11 12" key="1">
    <citation type="journal article" date="2023" name="Elife">
        <title>Identification of key yeast species and microbe-microbe interactions impacting larval growth of Drosophila in the wild.</title>
        <authorList>
            <person name="Mure A."/>
            <person name="Sugiura Y."/>
            <person name="Maeda R."/>
            <person name="Honda K."/>
            <person name="Sakurai N."/>
            <person name="Takahashi Y."/>
            <person name="Watada M."/>
            <person name="Katoh T."/>
            <person name="Gotoh A."/>
            <person name="Gotoh Y."/>
            <person name="Taniguchi I."/>
            <person name="Nakamura K."/>
            <person name="Hayashi T."/>
            <person name="Katayama T."/>
            <person name="Uemura T."/>
            <person name="Hattori Y."/>
        </authorList>
    </citation>
    <scope>NUCLEOTIDE SEQUENCE [LARGE SCALE GENOMIC DNA]</scope>
    <source>
        <strain evidence="11 12">SC-9</strain>
    </source>
</reference>
<keyword evidence="5 9" id="KW-1133">Transmembrane helix</keyword>
<evidence type="ECO:0000256" key="7">
    <source>
        <dbReference type="ARBA" id="ARBA00023136"/>
    </source>
</evidence>
<dbReference type="SUPFAM" id="SSF69593">
    <property type="entry name" value="Glycerol-3-phosphate (1)-acyltransferase"/>
    <property type="match status" value="1"/>
</dbReference>
<dbReference type="InterPro" id="IPR002123">
    <property type="entry name" value="Plipid/glycerol_acylTrfase"/>
</dbReference>
<evidence type="ECO:0000313" key="12">
    <source>
        <dbReference type="Proteomes" id="UP001360560"/>
    </source>
</evidence>
<dbReference type="GO" id="GO:0006644">
    <property type="term" value="P:phospholipid metabolic process"/>
    <property type="evidence" value="ECO:0007669"/>
    <property type="project" value="UniProtKB-ARBA"/>
</dbReference>
<dbReference type="GO" id="GO:0016746">
    <property type="term" value="F:acyltransferase activity"/>
    <property type="evidence" value="ECO:0007669"/>
    <property type="project" value="UniProtKB-KW"/>
</dbReference>
<dbReference type="RefSeq" id="XP_064855820.1">
    <property type="nucleotide sequence ID" value="XM_064999748.1"/>
</dbReference>
<keyword evidence="7 9" id="KW-0472">Membrane</keyword>
<feature type="domain" description="Phospholipid/glycerol acyltransferase" evidence="10">
    <location>
        <begin position="104"/>
        <end position="204"/>
    </location>
</feature>
<dbReference type="Proteomes" id="UP001360560">
    <property type="component" value="Unassembled WGS sequence"/>
</dbReference>
<evidence type="ECO:0000256" key="4">
    <source>
        <dbReference type="ARBA" id="ARBA00022692"/>
    </source>
</evidence>
<evidence type="ECO:0000256" key="8">
    <source>
        <dbReference type="ARBA" id="ARBA00023315"/>
    </source>
</evidence>
<dbReference type="Pfam" id="PF01553">
    <property type="entry name" value="Acyltransferase"/>
    <property type="match status" value="1"/>
</dbReference>
<name>A0AAV5QXJ2_9ASCO</name>
<dbReference type="GeneID" id="90076813"/>
<evidence type="ECO:0000256" key="3">
    <source>
        <dbReference type="ARBA" id="ARBA00022679"/>
    </source>
</evidence>
<comment type="subcellular location">
    <subcellularLocation>
        <location evidence="1">Membrane</location>
    </subcellularLocation>
</comment>
<sequence length="297" mass="33281">MEKFTQWRDPGTGISPFMPVSKPKKSNVIIAVLQTLPKIVLALLRTPPLMLYSLVYCMVPLAFVRRWVISFLLNFLFSTNLFGSSYDASIEGIKRSNTKLKKANMPHPGDVIIVNHTSPLDGMVLYLISSNCSFLTFTKDGALVELSVWEVFTSALSLEKPNKPPVKLANYANKVVYLFAEGTTSNGKSILPYNKGYNSVVTEAKKGHKLKILAMKLTPSQLTTPIPKPVVSYLWELLTNFGALMFRIRIELLDEHQSLQSIREKSAEIGRLRLVGAQLDIVNKGLFVEAYRKNTRS</sequence>
<comment type="caution">
    <text evidence="11">The sequence shown here is derived from an EMBL/GenBank/DDBJ whole genome shotgun (WGS) entry which is preliminary data.</text>
</comment>
<protein>
    <submittedName>
        <fullName evidence="11">Lysophosphatidic acid acyltransferase</fullName>
    </submittedName>
</protein>
<keyword evidence="6" id="KW-0443">Lipid metabolism</keyword>
<feature type="transmembrane region" description="Helical" evidence="9">
    <location>
        <begin position="50"/>
        <end position="77"/>
    </location>
</feature>
<evidence type="ECO:0000256" key="2">
    <source>
        <dbReference type="ARBA" id="ARBA00008655"/>
    </source>
</evidence>
<evidence type="ECO:0000256" key="5">
    <source>
        <dbReference type="ARBA" id="ARBA00022989"/>
    </source>
</evidence>
<gene>
    <name evidence="11" type="ORF">DASC09_061640</name>
</gene>
<keyword evidence="8 11" id="KW-0012">Acyltransferase</keyword>
<dbReference type="PANTHER" id="PTHR23063:SF60">
    <property type="entry name" value="LYSOPHOSPHATIDIC ACID:OLEOYL-COA ACYLTRANSFERASE 1"/>
    <property type="match status" value="1"/>
</dbReference>
<keyword evidence="12" id="KW-1185">Reference proteome</keyword>
<dbReference type="GO" id="GO:0016020">
    <property type="term" value="C:membrane"/>
    <property type="evidence" value="ECO:0007669"/>
    <property type="project" value="UniProtKB-SubCell"/>
</dbReference>
<comment type="similarity">
    <text evidence="2">Belongs to the 1-acyl-sn-glycerol-3-phosphate acyltransferase family.</text>
</comment>
<evidence type="ECO:0000256" key="9">
    <source>
        <dbReference type="SAM" id="Phobius"/>
    </source>
</evidence>
<organism evidence="11 12">
    <name type="scientific">Saccharomycopsis crataegensis</name>
    <dbReference type="NCBI Taxonomy" id="43959"/>
    <lineage>
        <taxon>Eukaryota</taxon>
        <taxon>Fungi</taxon>
        <taxon>Dikarya</taxon>
        <taxon>Ascomycota</taxon>
        <taxon>Saccharomycotina</taxon>
        <taxon>Saccharomycetes</taxon>
        <taxon>Saccharomycopsidaceae</taxon>
        <taxon>Saccharomycopsis</taxon>
    </lineage>
</organism>
<dbReference type="PANTHER" id="PTHR23063">
    <property type="entry name" value="PHOSPHOLIPID ACYLTRANSFERASE"/>
    <property type="match status" value="1"/>
</dbReference>
<proteinExistence type="inferred from homology"/>
<keyword evidence="3" id="KW-0808">Transferase</keyword>
<dbReference type="AlphaFoldDB" id="A0AAV5QXJ2"/>
<evidence type="ECO:0000256" key="1">
    <source>
        <dbReference type="ARBA" id="ARBA00004370"/>
    </source>
</evidence>
<dbReference type="EMBL" id="BTFZ01000020">
    <property type="protein sequence ID" value="GMM38825.1"/>
    <property type="molecule type" value="Genomic_DNA"/>
</dbReference>
<keyword evidence="4 9" id="KW-0812">Transmembrane</keyword>